<gene>
    <name evidence="1" type="ORF">HV056_06295</name>
</gene>
<dbReference type="Pfam" id="PF18673">
    <property type="entry name" value="IrmA"/>
    <property type="match status" value="1"/>
</dbReference>
<evidence type="ECO:0000313" key="2">
    <source>
        <dbReference type="Proteomes" id="UP000533461"/>
    </source>
</evidence>
<reference evidence="1 2" key="1">
    <citation type="submission" date="2020-06" db="EMBL/GenBank/DDBJ databases">
        <title>REHAB project genomes.</title>
        <authorList>
            <person name="Shaw L.P."/>
        </authorList>
    </citation>
    <scope>NUCLEOTIDE SEQUENCE [LARGE SCALE GENOMIC DNA]</scope>
    <source>
        <strain evidence="1 2">RHBSTW-00074</strain>
    </source>
</reference>
<dbReference type="Proteomes" id="UP000533461">
    <property type="component" value="Unassembled WGS sequence"/>
</dbReference>
<comment type="caution">
    <text evidence="1">The sequence shown here is derived from an EMBL/GenBank/DDBJ whole genome shotgun (WGS) entry which is preliminary data.</text>
</comment>
<proteinExistence type="predicted"/>
<dbReference type="RefSeq" id="WP_182382992.1">
    <property type="nucleotide sequence ID" value="NZ_JABXQT010000001.1"/>
</dbReference>
<organism evidence="1 2">
    <name type="scientific">Enterobacter asburiae</name>
    <dbReference type="NCBI Taxonomy" id="61645"/>
    <lineage>
        <taxon>Bacteria</taxon>
        <taxon>Pseudomonadati</taxon>
        <taxon>Pseudomonadota</taxon>
        <taxon>Gammaproteobacteria</taxon>
        <taxon>Enterobacterales</taxon>
        <taxon>Enterobacteriaceae</taxon>
        <taxon>Enterobacter</taxon>
        <taxon>Enterobacter cloacae complex</taxon>
    </lineage>
</organism>
<dbReference type="EMBL" id="JABXRP010000001">
    <property type="protein sequence ID" value="MBA8076170.1"/>
    <property type="molecule type" value="Genomic_DNA"/>
</dbReference>
<sequence>MMSRYLHCSTVFACLLFAAPTHAIEIWHSNTVWANQGMCSATFTLDSGMESVGSLEIGFDLVDAKNNLVTHDTLQVDPFGDSDATRYQTAFAEGEHYCESNLTLRLTSLALVNGKTKQPLPLSLLTPRAFIPFPIINPQADH</sequence>
<dbReference type="AlphaFoldDB" id="A0A7W3C8H8"/>
<accession>A0A7W3C8H8</accession>
<dbReference type="InterPro" id="IPR040755">
    <property type="entry name" value="IrmA"/>
</dbReference>
<name>A0A7W3C8H8_ENTAS</name>
<protein>
    <submittedName>
        <fullName evidence="1">Uncharacterized protein</fullName>
    </submittedName>
</protein>
<evidence type="ECO:0000313" key="1">
    <source>
        <dbReference type="EMBL" id="MBA8076170.1"/>
    </source>
</evidence>